<protein>
    <recommendedName>
        <fullName evidence="6">Major facilitator superfamily (MFS) profile domain-containing protein</fullName>
    </recommendedName>
</protein>
<evidence type="ECO:0000313" key="8">
    <source>
        <dbReference type="Proteomes" id="UP000001307"/>
    </source>
</evidence>
<evidence type="ECO:0000256" key="5">
    <source>
        <dbReference type="SAM" id="Phobius"/>
    </source>
</evidence>
<feature type="domain" description="Major facilitator superfamily (MFS) profile" evidence="6">
    <location>
        <begin position="10"/>
        <end position="438"/>
    </location>
</feature>
<evidence type="ECO:0000256" key="2">
    <source>
        <dbReference type="ARBA" id="ARBA00022692"/>
    </source>
</evidence>
<proteinExistence type="predicted"/>
<reference evidence="7" key="1">
    <citation type="journal article" date="2010" name="Science">
        <title>Plasticity of animal genome architecture unmasked by rapid evolution of a pelagic tunicate.</title>
        <authorList>
            <person name="Denoeud F."/>
            <person name="Henriet S."/>
            <person name="Mungpakdee S."/>
            <person name="Aury J.M."/>
            <person name="Da Silva C."/>
            <person name="Brinkmann H."/>
            <person name="Mikhaleva J."/>
            <person name="Olsen L.C."/>
            <person name="Jubin C."/>
            <person name="Canestro C."/>
            <person name="Bouquet J.M."/>
            <person name="Danks G."/>
            <person name="Poulain J."/>
            <person name="Campsteijn C."/>
            <person name="Adamski M."/>
            <person name="Cross I."/>
            <person name="Yadetie F."/>
            <person name="Muffato M."/>
            <person name="Louis A."/>
            <person name="Butcher S."/>
            <person name="Tsagkogeorga G."/>
            <person name="Konrad A."/>
            <person name="Singh S."/>
            <person name="Jensen M.F."/>
            <person name="Cong E.H."/>
            <person name="Eikeseth-Otteraa H."/>
            <person name="Noel B."/>
            <person name="Anthouard V."/>
            <person name="Porcel B.M."/>
            <person name="Kachouri-Lafond R."/>
            <person name="Nishino A."/>
            <person name="Ugolini M."/>
            <person name="Chourrout P."/>
            <person name="Nishida H."/>
            <person name="Aasland R."/>
            <person name="Huzurbazar S."/>
            <person name="Westhof E."/>
            <person name="Delsuc F."/>
            <person name="Lehrach H."/>
            <person name="Reinhardt R."/>
            <person name="Weissenbach J."/>
            <person name="Roy S.W."/>
            <person name="Artiguenave F."/>
            <person name="Postlethwait J.H."/>
            <person name="Manak J.R."/>
            <person name="Thompson E.M."/>
            <person name="Jaillon O."/>
            <person name="Du Pasquier L."/>
            <person name="Boudinot P."/>
            <person name="Liberles D.A."/>
            <person name="Volff J.N."/>
            <person name="Philippe H."/>
            <person name="Lenhard B."/>
            <person name="Roest Crollius H."/>
            <person name="Wincker P."/>
            <person name="Chourrout D."/>
        </authorList>
    </citation>
    <scope>NUCLEOTIDE SEQUENCE [LARGE SCALE GENOMIC DNA]</scope>
</reference>
<organism evidence="7">
    <name type="scientific">Oikopleura dioica</name>
    <name type="common">Tunicate</name>
    <dbReference type="NCBI Taxonomy" id="34765"/>
    <lineage>
        <taxon>Eukaryota</taxon>
        <taxon>Metazoa</taxon>
        <taxon>Chordata</taxon>
        <taxon>Tunicata</taxon>
        <taxon>Appendicularia</taxon>
        <taxon>Copelata</taxon>
        <taxon>Oikopleuridae</taxon>
        <taxon>Oikopleura</taxon>
    </lineage>
</organism>
<feature type="transmembrane region" description="Helical" evidence="5">
    <location>
        <begin position="412"/>
        <end position="433"/>
    </location>
</feature>
<dbReference type="InterPro" id="IPR020846">
    <property type="entry name" value="MFS_dom"/>
</dbReference>
<feature type="transmembrane region" description="Helical" evidence="5">
    <location>
        <begin position="135"/>
        <end position="156"/>
    </location>
</feature>
<feature type="transmembrane region" description="Helical" evidence="5">
    <location>
        <begin position="76"/>
        <end position="95"/>
    </location>
</feature>
<accession>E4WPW3</accession>
<dbReference type="SUPFAM" id="SSF103473">
    <property type="entry name" value="MFS general substrate transporter"/>
    <property type="match status" value="1"/>
</dbReference>
<feature type="transmembrane region" description="Helical" evidence="5">
    <location>
        <begin position="45"/>
        <end position="64"/>
    </location>
</feature>
<keyword evidence="3 5" id="KW-1133">Transmembrane helix</keyword>
<evidence type="ECO:0000256" key="1">
    <source>
        <dbReference type="ARBA" id="ARBA00004141"/>
    </source>
</evidence>
<dbReference type="Gene3D" id="1.20.1250.20">
    <property type="entry name" value="MFS general substrate transporter like domains"/>
    <property type="match status" value="1"/>
</dbReference>
<comment type="subcellular location">
    <subcellularLocation>
        <location evidence="1">Membrane</location>
        <topology evidence="1">Multi-pass membrane protein</topology>
    </subcellularLocation>
</comment>
<dbReference type="OrthoDB" id="370281at2759"/>
<keyword evidence="8" id="KW-1185">Reference proteome</keyword>
<dbReference type="EMBL" id="FN653015">
    <property type="protein sequence ID" value="CBY20784.1"/>
    <property type="molecule type" value="Genomic_DNA"/>
</dbReference>
<feature type="transmembrane region" description="Helical" evidence="5">
    <location>
        <begin position="334"/>
        <end position="354"/>
    </location>
</feature>
<evidence type="ECO:0000256" key="4">
    <source>
        <dbReference type="ARBA" id="ARBA00023136"/>
    </source>
</evidence>
<dbReference type="Proteomes" id="UP000001307">
    <property type="component" value="Unassembled WGS sequence"/>
</dbReference>
<dbReference type="PROSITE" id="PS50850">
    <property type="entry name" value="MFS"/>
    <property type="match status" value="1"/>
</dbReference>
<dbReference type="FunCoup" id="E4WPW3">
    <property type="interactions" value="1"/>
</dbReference>
<dbReference type="InterPro" id="IPR051068">
    <property type="entry name" value="MFS_Domain-Containing_Protein"/>
</dbReference>
<feature type="transmembrane region" description="Helical" evidence="5">
    <location>
        <begin position="9"/>
        <end position="33"/>
    </location>
</feature>
<feature type="transmembrane region" description="Helical" evidence="5">
    <location>
        <begin position="101"/>
        <end position="123"/>
    </location>
</feature>
<dbReference type="Pfam" id="PF07690">
    <property type="entry name" value="MFS_1"/>
    <property type="match status" value="1"/>
</dbReference>
<feature type="transmembrane region" description="Helical" evidence="5">
    <location>
        <begin position="277"/>
        <end position="294"/>
    </location>
</feature>
<dbReference type="GO" id="GO:0022857">
    <property type="term" value="F:transmembrane transporter activity"/>
    <property type="evidence" value="ECO:0007669"/>
    <property type="project" value="InterPro"/>
</dbReference>
<dbReference type="InterPro" id="IPR011701">
    <property type="entry name" value="MFS"/>
</dbReference>
<evidence type="ECO:0000256" key="3">
    <source>
        <dbReference type="ARBA" id="ARBA00022989"/>
    </source>
</evidence>
<dbReference type="InterPro" id="IPR036259">
    <property type="entry name" value="MFS_trans_sf"/>
</dbReference>
<dbReference type="PANTHER" id="PTHR23510:SF16">
    <property type="entry name" value="MAJOR FACILITATOR SUPERFAMILY (MFS) PROFILE DOMAIN-CONTAINING PROTEIN"/>
    <property type="match status" value="1"/>
</dbReference>
<keyword evidence="4 5" id="KW-0472">Membrane</keyword>
<evidence type="ECO:0000259" key="6">
    <source>
        <dbReference type="PROSITE" id="PS50850"/>
    </source>
</evidence>
<feature type="transmembrane region" description="Helical" evidence="5">
    <location>
        <begin position="306"/>
        <end position="328"/>
    </location>
</feature>
<keyword evidence="2 5" id="KW-0812">Transmembrane</keyword>
<dbReference type="AlphaFoldDB" id="E4WPW3"/>
<gene>
    <name evidence="7" type="ORF">GSOID_T00000790001</name>
</gene>
<sequence length="516" mass="57788">MGSESERRFFLASCCFWFLLSGIEYSIVLPTILYYFQSVGAGMSYHGYGIASLAFSAMISAPIYARIGDKLMSCKIVLRVGIVFSIVGNFVYFAFPNANMIIVARMISGLGWGLEGALMGQIGRTFNQDNKTKSLALALITRQAGIIAGPLSVQFFEKIKFSFSVFGLNINVNQHNFPGFILCIGWTIVWLFMCLFYRDAEPQPDENENYLIESDENEESAKKTKKFRSTKKIGIIQEPIVVAAVCSFATYLLQSGMESLITPFTSHFFGWEPKENAFMYTVVGLISFIGYLSIQFLTKCTDDRQTLLAGVSACAIVLLMIIAIIPVATFRAEWVYPMFYVGIFLFCWFLPYVVSSSASILSKAASKDQQSQAQTIRTCGEVAAQIFGPFWVPSMFEISQSPGLEVWQSSILMWQLVFMTLCMALTIISWEFMKPEDVEPYMEDYMLAGNGLDPIAKFDDDLMASQASLPTSMISSLAELNKRSKLDHRIRTRTISKSETPSKLVDSILISEPRQN</sequence>
<dbReference type="PANTHER" id="PTHR23510">
    <property type="entry name" value="INNER MEMBRANE TRANSPORT PROTEIN YAJR"/>
    <property type="match status" value="1"/>
</dbReference>
<name>E4WPW3_OIKDI</name>
<dbReference type="GO" id="GO:0016020">
    <property type="term" value="C:membrane"/>
    <property type="evidence" value="ECO:0007669"/>
    <property type="project" value="UniProtKB-SubCell"/>
</dbReference>
<dbReference type="InParanoid" id="E4WPW3"/>
<feature type="transmembrane region" description="Helical" evidence="5">
    <location>
        <begin position="176"/>
        <end position="197"/>
    </location>
</feature>
<evidence type="ECO:0000313" key="7">
    <source>
        <dbReference type="EMBL" id="CBY20784.1"/>
    </source>
</evidence>
<feature type="transmembrane region" description="Helical" evidence="5">
    <location>
        <begin position="235"/>
        <end position="257"/>
    </location>
</feature>